<dbReference type="RefSeq" id="XP_005767299.1">
    <property type="nucleotide sequence ID" value="XM_005767242.1"/>
</dbReference>
<dbReference type="KEGG" id="ehx:EMIHUDRAFT_197479"/>
<dbReference type="STRING" id="2903.R1DK63"/>
<dbReference type="PaxDb" id="2903-EOD14870"/>
<dbReference type="eggNOG" id="KOG2617">
    <property type="taxonomic scope" value="Eukaryota"/>
</dbReference>
<evidence type="ECO:0000313" key="3">
    <source>
        <dbReference type="Proteomes" id="UP000013827"/>
    </source>
</evidence>
<feature type="compositionally biased region" description="Gly residues" evidence="1">
    <location>
        <begin position="136"/>
        <end position="146"/>
    </location>
</feature>
<proteinExistence type="predicted"/>
<dbReference type="Gene3D" id="1.10.580.10">
    <property type="entry name" value="Citrate Synthase, domain 1"/>
    <property type="match status" value="3"/>
</dbReference>
<dbReference type="Gene3D" id="2.20.28.60">
    <property type="match status" value="1"/>
</dbReference>
<feature type="region of interest" description="Disordered" evidence="1">
    <location>
        <begin position="135"/>
        <end position="155"/>
    </location>
</feature>
<accession>A0A0D3IUD5</accession>
<dbReference type="GO" id="GO:0046912">
    <property type="term" value="F:acyltransferase activity, acyl groups converted into alkyl on transfer"/>
    <property type="evidence" value="ECO:0007669"/>
    <property type="project" value="InterPro"/>
</dbReference>
<evidence type="ECO:0008006" key="4">
    <source>
        <dbReference type="Google" id="ProtNLM"/>
    </source>
</evidence>
<reference evidence="2" key="2">
    <citation type="submission" date="2024-10" db="UniProtKB">
        <authorList>
            <consortium name="EnsemblProtists"/>
        </authorList>
    </citation>
    <scope>IDENTIFICATION</scope>
</reference>
<organism evidence="2 3">
    <name type="scientific">Emiliania huxleyi (strain CCMP1516)</name>
    <dbReference type="NCBI Taxonomy" id="280463"/>
    <lineage>
        <taxon>Eukaryota</taxon>
        <taxon>Haptista</taxon>
        <taxon>Haptophyta</taxon>
        <taxon>Prymnesiophyceae</taxon>
        <taxon>Isochrysidales</taxon>
        <taxon>Noelaerhabdaceae</taxon>
        <taxon>Emiliania</taxon>
    </lineage>
</organism>
<dbReference type="Gene3D" id="1.10.230.10">
    <property type="entry name" value="Cytochrome P450-Terp, domain 2"/>
    <property type="match status" value="2"/>
</dbReference>
<evidence type="ECO:0000256" key="1">
    <source>
        <dbReference type="SAM" id="MobiDB-lite"/>
    </source>
</evidence>
<evidence type="ECO:0000313" key="2">
    <source>
        <dbReference type="EnsemblProtists" id="EOD14870"/>
    </source>
</evidence>
<dbReference type="InterPro" id="IPR016142">
    <property type="entry name" value="Citrate_synth-like_lrg_a-sub"/>
</dbReference>
<dbReference type="Pfam" id="PF00285">
    <property type="entry name" value="Citrate_synt"/>
    <property type="match status" value="3"/>
</dbReference>
<dbReference type="EnsemblProtists" id="EOD14870">
    <property type="protein sequence ID" value="EOD14870"/>
    <property type="gene ID" value="EMIHUDRAFT_197479"/>
</dbReference>
<dbReference type="SUPFAM" id="SSF48256">
    <property type="entry name" value="Citrate synthase"/>
    <property type="match status" value="1"/>
</dbReference>
<dbReference type="GeneID" id="17261003"/>
<dbReference type="AlphaFoldDB" id="A0A0D3IUD5"/>
<dbReference type="Proteomes" id="UP000013827">
    <property type="component" value="Unassembled WGS sequence"/>
</dbReference>
<sequence>MSSSSGQLVHLGSSYFGTDVKYVSVVPAEQEGSGAFLVFVSEATPESRDQSVGVVRSAREFSELHAALRGRILCAALPDLPTRPAYLAELVAHEDVSGAEELSTFTGRSFKLSAPPPPRTNAVLARAPTLVRLGSGKVGAGSPGEGSGKEGGGKATKVTLSWCDESGDHSVLHPNSGLGNPVIDVRSLNAKTGFFTHDPGFTSTSSCESAISFIDGAKGLLMHRGYPIEQLASSCSFLEAPQLRRFEAEVHKNWMVHEKLLSFFGGFKSDAHPMAIMVSVVGALSAFYPDSVNIHDAAQRRLSAIRMAPEMSHAIAYKTSIGEPVVYPSNALPFAANFLHMMFATPAEPYKVSPAQGIASLWGPAHGGANEAVLRMLGEIGTAHPDLQLAQQLEKIALEDEYFVKRSLYPNVDFYSGIVLRALGIPTDMFTVLFAVARTSGWLAQWNESFSDPQQRISRPRQLYSGVARREFVPLAQRGGAEASPRSAEAAPAAAVPSPAFAGAGVVVEPGR</sequence>
<protein>
    <recommendedName>
        <fullName evidence="4">Citrate synthase</fullName>
    </recommendedName>
</protein>
<keyword evidence="3" id="KW-1185">Reference proteome</keyword>
<dbReference type="PANTHER" id="PTHR42871:SF1">
    <property type="entry name" value="CITRATE SYNTHASE"/>
    <property type="match status" value="1"/>
</dbReference>
<reference evidence="3" key="1">
    <citation type="journal article" date="2013" name="Nature">
        <title>Pan genome of the phytoplankton Emiliania underpins its global distribution.</title>
        <authorList>
            <person name="Read B.A."/>
            <person name="Kegel J."/>
            <person name="Klute M.J."/>
            <person name="Kuo A."/>
            <person name="Lefebvre S.C."/>
            <person name="Maumus F."/>
            <person name="Mayer C."/>
            <person name="Miller J."/>
            <person name="Monier A."/>
            <person name="Salamov A."/>
            <person name="Young J."/>
            <person name="Aguilar M."/>
            <person name="Claverie J.M."/>
            <person name="Frickenhaus S."/>
            <person name="Gonzalez K."/>
            <person name="Herman E.K."/>
            <person name="Lin Y.C."/>
            <person name="Napier J."/>
            <person name="Ogata H."/>
            <person name="Sarno A.F."/>
            <person name="Shmutz J."/>
            <person name="Schroeder D."/>
            <person name="de Vargas C."/>
            <person name="Verret F."/>
            <person name="von Dassow P."/>
            <person name="Valentin K."/>
            <person name="Van de Peer Y."/>
            <person name="Wheeler G."/>
            <person name="Dacks J.B."/>
            <person name="Delwiche C.F."/>
            <person name="Dyhrman S.T."/>
            <person name="Glockner G."/>
            <person name="John U."/>
            <person name="Richards T."/>
            <person name="Worden A.Z."/>
            <person name="Zhang X."/>
            <person name="Grigoriev I.V."/>
            <person name="Allen A.E."/>
            <person name="Bidle K."/>
            <person name="Borodovsky M."/>
            <person name="Bowler C."/>
            <person name="Brownlee C."/>
            <person name="Cock J.M."/>
            <person name="Elias M."/>
            <person name="Gladyshev V.N."/>
            <person name="Groth M."/>
            <person name="Guda C."/>
            <person name="Hadaegh A."/>
            <person name="Iglesias-Rodriguez M.D."/>
            <person name="Jenkins J."/>
            <person name="Jones B.M."/>
            <person name="Lawson T."/>
            <person name="Leese F."/>
            <person name="Lindquist E."/>
            <person name="Lobanov A."/>
            <person name="Lomsadze A."/>
            <person name="Malik S.B."/>
            <person name="Marsh M.E."/>
            <person name="Mackinder L."/>
            <person name="Mock T."/>
            <person name="Mueller-Roeber B."/>
            <person name="Pagarete A."/>
            <person name="Parker M."/>
            <person name="Probert I."/>
            <person name="Quesneville H."/>
            <person name="Raines C."/>
            <person name="Rensing S.A."/>
            <person name="Riano-Pachon D.M."/>
            <person name="Richier S."/>
            <person name="Rokitta S."/>
            <person name="Shiraiwa Y."/>
            <person name="Soanes D.M."/>
            <person name="van der Giezen M."/>
            <person name="Wahlund T.M."/>
            <person name="Williams B."/>
            <person name="Wilson W."/>
            <person name="Wolfe G."/>
            <person name="Wurch L.L."/>
        </authorList>
    </citation>
    <scope>NUCLEOTIDE SEQUENCE</scope>
</reference>
<dbReference type="PANTHER" id="PTHR42871">
    <property type="entry name" value="CITRATE SYNTHASE"/>
    <property type="match status" value="1"/>
</dbReference>
<dbReference type="InterPro" id="IPR036969">
    <property type="entry name" value="Citrate_synthase_sf"/>
</dbReference>
<dbReference type="InterPro" id="IPR016143">
    <property type="entry name" value="Citrate_synth-like_sm_a-sub"/>
</dbReference>
<name>A0A0D3IUD5_EMIH1</name>
<dbReference type="InterPro" id="IPR002020">
    <property type="entry name" value="Citrate_synthase"/>
</dbReference>
<dbReference type="HOGENOM" id="CLU_532587_0_0_1"/>